<keyword evidence="13" id="KW-1185">Reference proteome</keyword>
<dbReference type="PROSITE" id="PS00134">
    <property type="entry name" value="TRYPSIN_HIS"/>
    <property type="match status" value="1"/>
</dbReference>
<dbReference type="Proteomes" id="UP001652661">
    <property type="component" value="Chromosome 3R"/>
</dbReference>
<keyword evidence="7" id="KW-0106">Calcium</keyword>
<dbReference type="Pfam" id="PF12032">
    <property type="entry name" value="CLIP"/>
    <property type="match status" value="1"/>
</dbReference>
<dbReference type="InterPro" id="IPR022700">
    <property type="entry name" value="CLIP"/>
</dbReference>
<dbReference type="GO" id="GO:0005576">
    <property type="term" value="C:extracellular region"/>
    <property type="evidence" value="ECO:0007669"/>
    <property type="project" value="UniProtKB-SubCell"/>
</dbReference>
<dbReference type="InterPro" id="IPR018114">
    <property type="entry name" value="TRYPSIN_HIS"/>
</dbReference>
<dbReference type="Gene3D" id="3.30.1640.30">
    <property type="match status" value="1"/>
</dbReference>
<evidence type="ECO:0000256" key="3">
    <source>
        <dbReference type="ARBA" id="ARBA00022670"/>
    </source>
</evidence>
<dbReference type="EC" id="3.4.21.-" evidence="11"/>
<dbReference type="SUPFAM" id="SSF50494">
    <property type="entry name" value="Trypsin-like serine proteases"/>
    <property type="match status" value="1"/>
</dbReference>
<reference evidence="14" key="1">
    <citation type="submission" date="2025-08" db="UniProtKB">
        <authorList>
            <consortium name="RefSeq"/>
        </authorList>
    </citation>
    <scope>IDENTIFICATION</scope>
    <source>
        <strain evidence="14">14028-0561.14</strain>
        <tissue evidence="14">Whole fly</tissue>
    </source>
</reference>
<dbReference type="PRINTS" id="PR00722">
    <property type="entry name" value="CHYMOTRYPSIN"/>
</dbReference>
<evidence type="ECO:0000256" key="7">
    <source>
        <dbReference type="ARBA" id="ARBA00022837"/>
    </source>
</evidence>
<dbReference type="Gene3D" id="2.40.10.10">
    <property type="entry name" value="Trypsin-like serine proteases"/>
    <property type="match status" value="2"/>
</dbReference>
<dbReference type="InterPro" id="IPR009003">
    <property type="entry name" value="Peptidase_S1_PA"/>
</dbReference>
<keyword evidence="6 11" id="KW-0720">Serine protease</keyword>
<evidence type="ECO:0000256" key="1">
    <source>
        <dbReference type="ARBA" id="ARBA00004613"/>
    </source>
</evidence>
<evidence type="ECO:0000256" key="9">
    <source>
        <dbReference type="ARBA" id="ARBA00023157"/>
    </source>
</evidence>
<dbReference type="GeneID" id="108084916"/>
<gene>
    <name evidence="14" type="primary">LOC108084916</name>
</gene>
<evidence type="ECO:0000256" key="8">
    <source>
        <dbReference type="ARBA" id="ARBA00023145"/>
    </source>
</evidence>
<sequence>MGSQSNLLITTILSFVMLEAVLSQSCFTTAGGAGQCVAPSECPFVRKLYDVYGRNIPRQIGNQLRQMRCTGNNNDFQICCRNEATPQASNTLTTQPKVVRATSGDINSYSRQGLQYLNSFTDCGNKGNPKLSGGIEARLGEFPWMALLKYRSDDQRPFFCGGSLISDRHVLTAAHCIIHQPDVLAVRLGEHDLSKDEDCTILGGYKRTCLPPSEEYEVQRVHVHPNYVHGQISYDLAVIQLKQQVTHKSHIQPVCLPITQSSQELKFNQDFYIAGWGKTEKQEPSNTLQKAIVTRQSLDSCRQFYNKGEVNDNHICATGEDLKHTCPGDSGSPLFIKHIFQGNYRFVQYGVVSFGGQWCGRNEHQPGVFANVINMLPWITQVVQ</sequence>
<dbReference type="InterPro" id="IPR043504">
    <property type="entry name" value="Peptidase_S1_PA_chymotrypsin"/>
</dbReference>
<name>A0A6P4J5V0_DROKI</name>
<comment type="domain">
    <text evidence="11">The clip domain consists of 35-55 residues which are 'knitted' together usually by 3 conserved disulfide bonds forming a clip-like compact structure.</text>
</comment>
<keyword evidence="2 11" id="KW-0964">Secreted</keyword>
<accession>A0A6P4J5V0</accession>
<dbReference type="InterPro" id="IPR001314">
    <property type="entry name" value="Peptidase_S1A"/>
</dbReference>
<evidence type="ECO:0000259" key="12">
    <source>
        <dbReference type="PROSITE" id="PS50240"/>
    </source>
</evidence>
<comment type="subcellular location">
    <subcellularLocation>
        <location evidence="1 11">Secreted</location>
    </subcellularLocation>
</comment>
<evidence type="ECO:0000313" key="13">
    <source>
        <dbReference type="Proteomes" id="UP001652661"/>
    </source>
</evidence>
<dbReference type="GO" id="GO:0004252">
    <property type="term" value="F:serine-type endopeptidase activity"/>
    <property type="evidence" value="ECO:0007669"/>
    <property type="project" value="UniProtKB-UniRule"/>
</dbReference>
<keyword evidence="3 11" id="KW-0645">Protease</keyword>
<dbReference type="OrthoDB" id="547031at2759"/>
<dbReference type="PANTHER" id="PTHR24256">
    <property type="entry name" value="TRYPTASE-RELATED"/>
    <property type="match status" value="1"/>
</dbReference>
<evidence type="ECO:0000256" key="6">
    <source>
        <dbReference type="ARBA" id="ARBA00022825"/>
    </source>
</evidence>
<dbReference type="SMART" id="SM00020">
    <property type="entry name" value="Tryp_SPc"/>
    <property type="match status" value="1"/>
</dbReference>
<keyword evidence="5 11" id="KW-0378">Hydrolase</keyword>
<evidence type="ECO:0000256" key="2">
    <source>
        <dbReference type="ARBA" id="ARBA00022525"/>
    </source>
</evidence>
<comment type="similarity">
    <text evidence="10 11">Belongs to the peptidase S1 family. CLIP subfamily.</text>
</comment>
<dbReference type="CDD" id="cd00190">
    <property type="entry name" value="Tryp_SPc"/>
    <property type="match status" value="1"/>
</dbReference>
<proteinExistence type="inferred from homology"/>
<evidence type="ECO:0000256" key="5">
    <source>
        <dbReference type="ARBA" id="ARBA00022801"/>
    </source>
</evidence>
<keyword evidence="9" id="KW-1015">Disulfide bond</keyword>
<evidence type="ECO:0000313" key="14">
    <source>
        <dbReference type="RefSeq" id="XP_017036802.1"/>
    </source>
</evidence>
<dbReference type="SMART" id="SM00680">
    <property type="entry name" value="CLIP"/>
    <property type="match status" value="1"/>
</dbReference>
<dbReference type="InterPro" id="IPR038565">
    <property type="entry name" value="CLIP_sf"/>
</dbReference>
<protein>
    <recommendedName>
        <fullName evidence="11">CLIP domain-containing serine protease</fullName>
        <ecNumber evidence="11">3.4.21.-</ecNumber>
    </recommendedName>
</protein>
<dbReference type="RefSeq" id="XP_017036802.1">
    <property type="nucleotide sequence ID" value="XM_017181313.3"/>
</dbReference>
<keyword evidence="8" id="KW-0865">Zymogen</keyword>
<dbReference type="AlphaFoldDB" id="A0A6P4J5V0"/>
<feature type="domain" description="Peptidase S1" evidence="12">
    <location>
        <begin position="131"/>
        <end position="384"/>
    </location>
</feature>
<dbReference type="GO" id="GO:0006508">
    <property type="term" value="P:proteolysis"/>
    <property type="evidence" value="ECO:0007669"/>
    <property type="project" value="UniProtKB-KW"/>
</dbReference>
<dbReference type="InterPro" id="IPR001254">
    <property type="entry name" value="Trypsin_dom"/>
</dbReference>
<dbReference type="InterPro" id="IPR051487">
    <property type="entry name" value="Ser/Thr_Proteases_Immune/Dev"/>
</dbReference>
<keyword evidence="4 11" id="KW-0732">Signal</keyword>
<dbReference type="FunFam" id="2.40.10.10:FF:000146">
    <property type="entry name" value="Serine protease 53"/>
    <property type="match status" value="1"/>
</dbReference>
<dbReference type="Pfam" id="PF00089">
    <property type="entry name" value="Trypsin"/>
    <property type="match status" value="1"/>
</dbReference>
<feature type="chain" id="PRO_5028522164" description="CLIP domain-containing serine protease" evidence="11">
    <location>
        <begin position="24"/>
        <end position="384"/>
    </location>
</feature>
<evidence type="ECO:0000256" key="10">
    <source>
        <dbReference type="ARBA" id="ARBA00024195"/>
    </source>
</evidence>
<evidence type="ECO:0000256" key="4">
    <source>
        <dbReference type="ARBA" id="ARBA00022729"/>
    </source>
</evidence>
<organism evidence="13 14">
    <name type="scientific">Drosophila kikkawai</name>
    <name type="common">Fruit fly</name>
    <dbReference type="NCBI Taxonomy" id="30033"/>
    <lineage>
        <taxon>Eukaryota</taxon>
        <taxon>Metazoa</taxon>
        <taxon>Ecdysozoa</taxon>
        <taxon>Arthropoda</taxon>
        <taxon>Hexapoda</taxon>
        <taxon>Insecta</taxon>
        <taxon>Pterygota</taxon>
        <taxon>Neoptera</taxon>
        <taxon>Endopterygota</taxon>
        <taxon>Diptera</taxon>
        <taxon>Brachycera</taxon>
        <taxon>Muscomorpha</taxon>
        <taxon>Ephydroidea</taxon>
        <taxon>Drosophilidae</taxon>
        <taxon>Drosophila</taxon>
        <taxon>Sophophora</taxon>
    </lineage>
</organism>
<evidence type="ECO:0000256" key="11">
    <source>
        <dbReference type="RuleBase" id="RU366078"/>
    </source>
</evidence>
<dbReference type="PROSITE" id="PS50240">
    <property type="entry name" value="TRYPSIN_DOM"/>
    <property type="match status" value="1"/>
</dbReference>
<feature type="signal peptide" evidence="11">
    <location>
        <begin position="1"/>
        <end position="23"/>
    </location>
</feature>